<dbReference type="Proteomes" id="UP000078597">
    <property type="component" value="Unassembled WGS sequence"/>
</dbReference>
<name>A0A1A8W5L0_PLAMA</name>
<accession>A0A1A8W5L0</accession>
<evidence type="ECO:0000256" key="1">
    <source>
        <dbReference type="SAM" id="MobiDB-lite"/>
    </source>
</evidence>
<feature type="region of interest" description="Disordered" evidence="1">
    <location>
        <begin position="198"/>
        <end position="256"/>
    </location>
</feature>
<gene>
    <name evidence="2" type="ORF">PMALA_019060</name>
</gene>
<dbReference type="EMBL" id="FLQW01001010">
    <property type="protein sequence ID" value="SBS87292.1"/>
    <property type="molecule type" value="Genomic_DNA"/>
</dbReference>
<protein>
    <submittedName>
        <fullName evidence="2">Uncharacterized protein</fullName>
    </submittedName>
</protein>
<proteinExistence type="predicted"/>
<dbReference type="VEuPathDB" id="PlasmoDB:PmUG01_11048500"/>
<dbReference type="AlphaFoldDB" id="A0A1A8W5L0"/>
<organism evidence="2 3">
    <name type="scientific">Plasmodium malariae</name>
    <dbReference type="NCBI Taxonomy" id="5858"/>
    <lineage>
        <taxon>Eukaryota</taxon>
        <taxon>Sar</taxon>
        <taxon>Alveolata</taxon>
        <taxon>Apicomplexa</taxon>
        <taxon>Aconoidasida</taxon>
        <taxon>Haemosporida</taxon>
        <taxon>Plasmodiidae</taxon>
        <taxon>Plasmodium</taxon>
        <taxon>Plasmodium (Plasmodium)</taxon>
    </lineage>
</organism>
<sequence length="566" mass="68544">MCKTEKCKKHHLDVEYTANNQTEVIAPTNNSIVMAHNYSNACFSKRKKNEYLLPVQSIIKKENIFKNCDIVCNILPFLTFSERWNNKLLNKSFYKSFNTKYAWTSLDFRFLDVDLFNFSFFKKYNKLFYNTVSLSLSVNGNKRVEVTINMIIKHFKNLKDLRLYFRKKNTNYIYEGVHPIVSNILNLQILQDGKSERGEQVKCGREKDVRERDDREKDVRERDDRERDDQERDDRERDDQERDDRERDDRERDDRERDDREKCKHESCKSNNRVPDKCSDRVHIRTDGDECEQKEYDEDTKARNYNNSAKGKRDKKEKVFCSYKEYHTNENKDLYNSLPNDFTNCDIHLNDLFLEKYYYYYYCKYKEDKDYMENSLLTEESLQKYLYNIEHIKIFKNRNLILSNTFNNLERLVLDVELKGDELLCFVGKLNNLKDIIISKLLYSNKLNKSQSITIFTCFIEKMKQNNIRLIQLGLYFRNEYKPIDYLNNKKFRKILNERKEYLYNINKEEGDELIYILQKNHLNSLYCLWSNDLFISFEMYEQIKKFNNLKVWILPGWRALSLAKQ</sequence>
<evidence type="ECO:0000313" key="3">
    <source>
        <dbReference type="Proteomes" id="UP000078597"/>
    </source>
</evidence>
<evidence type="ECO:0000313" key="2">
    <source>
        <dbReference type="EMBL" id="SBS87292.1"/>
    </source>
</evidence>
<reference evidence="3" key="1">
    <citation type="submission" date="2016-05" db="EMBL/GenBank/DDBJ databases">
        <authorList>
            <person name="Naeem Raeece"/>
        </authorList>
    </citation>
    <scope>NUCLEOTIDE SEQUENCE [LARGE SCALE GENOMIC DNA]</scope>
</reference>